<dbReference type="Pfam" id="PF00005">
    <property type="entry name" value="ABC_tran"/>
    <property type="match status" value="1"/>
</dbReference>
<proteinExistence type="predicted"/>
<dbReference type="SUPFAM" id="SSF53795">
    <property type="entry name" value="PEP carboxykinase-like"/>
    <property type="match status" value="1"/>
</dbReference>
<dbReference type="AlphaFoldDB" id="A0A934KFQ2"/>
<feature type="compositionally biased region" description="Basic residues" evidence="1">
    <location>
        <begin position="76"/>
        <end position="102"/>
    </location>
</feature>
<sequence length="102" mass="10828">MLGHNGSGKSTLLKILAGVYQADPGAVVEVRDAEGELVVGGGGPRGVAIHTSGSRFGRHLDDGGEPGVGQVDARSRVRPRPRCRRATPRPAARRPIRRLAWM</sequence>
<dbReference type="GO" id="GO:0005524">
    <property type="term" value="F:ATP binding"/>
    <property type="evidence" value="ECO:0007669"/>
    <property type="project" value="UniProtKB-KW"/>
</dbReference>
<dbReference type="GO" id="GO:0016887">
    <property type="term" value="F:ATP hydrolysis activity"/>
    <property type="evidence" value="ECO:0007669"/>
    <property type="project" value="InterPro"/>
</dbReference>
<evidence type="ECO:0000313" key="4">
    <source>
        <dbReference type="Proteomes" id="UP000620075"/>
    </source>
</evidence>
<evidence type="ECO:0000313" key="3">
    <source>
        <dbReference type="EMBL" id="MBJ7602792.1"/>
    </source>
</evidence>
<feature type="domain" description="ABC transporter" evidence="2">
    <location>
        <begin position="1"/>
        <end position="28"/>
    </location>
</feature>
<comment type="caution">
    <text evidence="3">The sequence shown here is derived from an EMBL/GenBank/DDBJ whole genome shotgun (WGS) entry which is preliminary data.</text>
</comment>
<dbReference type="Proteomes" id="UP000620075">
    <property type="component" value="Unassembled WGS sequence"/>
</dbReference>
<dbReference type="Gene3D" id="3.40.50.300">
    <property type="entry name" value="P-loop containing nucleotide triphosphate hydrolases"/>
    <property type="match status" value="1"/>
</dbReference>
<dbReference type="InterPro" id="IPR027417">
    <property type="entry name" value="P-loop_NTPase"/>
</dbReference>
<name>A0A934KFQ2_9BACT</name>
<evidence type="ECO:0000256" key="1">
    <source>
        <dbReference type="SAM" id="MobiDB-lite"/>
    </source>
</evidence>
<keyword evidence="3" id="KW-0067">ATP-binding</keyword>
<gene>
    <name evidence="3" type="ORF">JF888_06315</name>
</gene>
<evidence type="ECO:0000259" key="2">
    <source>
        <dbReference type="Pfam" id="PF00005"/>
    </source>
</evidence>
<dbReference type="InterPro" id="IPR003439">
    <property type="entry name" value="ABC_transporter-like_ATP-bd"/>
</dbReference>
<keyword evidence="3" id="KW-0547">Nucleotide-binding</keyword>
<accession>A0A934KFQ2</accession>
<protein>
    <submittedName>
        <fullName evidence="3">ATP-binding cassette domain-containing protein</fullName>
    </submittedName>
</protein>
<organism evidence="3 4">
    <name type="scientific">Candidatus Dormiibacter inghamiae</name>
    <dbReference type="NCBI Taxonomy" id="3127013"/>
    <lineage>
        <taxon>Bacteria</taxon>
        <taxon>Bacillati</taxon>
        <taxon>Candidatus Dormiibacterota</taxon>
        <taxon>Candidatus Dormibacteria</taxon>
        <taxon>Candidatus Dormibacterales</taxon>
        <taxon>Candidatus Dormibacteraceae</taxon>
        <taxon>Candidatus Dormiibacter</taxon>
    </lineage>
</organism>
<reference evidence="3 4" key="1">
    <citation type="submission" date="2020-10" db="EMBL/GenBank/DDBJ databases">
        <title>Ca. Dormibacterota MAGs.</title>
        <authorList>
            <person name="Montgomery K."/>
        </authorList>
    </citation>
    <scope>NUCLEOTIDE SEQUENCE [LARGE SCALE GENOMIC DNA]</scope>
    <source>
        <strain evidence="3">SC8811_S16_3</strain>
    </source>
</reference>
<feature type="region of interest" description="Disordered" evidence="1">
    <location>
        <begin position="55"/>
        <end position="102"/>
    </location>
</feature>
<dbReference type="EMBL" id="JAEKNQ010000024">
    <property type="protein sequence ID" value="MBJ7602792.1"/>
    <property type="molecule type" value="Genomic_DNA"/>
</dbReference>
<dbReference type="SUPFAM" id="SSF52540">
    <property type="entry name" value="P-loop containing nucleoside triphosphate hydrolases"/>
    <property type="match status" value="1"/>
</dbReference>